<reference evidence="4 5" key="1">
    <citation type="submission" date="2021-03" db="EMBL/GenBank/DDBJ databases">
        <title>Genomic Encyclopedia of Type Strains, Phase IV (KMG-IV): sequencing the most valuable type-strain genomes for metagenomic binning, comparative biology and taxonomic classification.</title>
        <authorList>
            <person name="Goeker M."/>
        </authorList>
    </citation>
    <scope>NUCLEOTIDE SEQUENCE [LARGE SCALE GENOMIC DNA]</scope>
    <source>
        <strain evidence="4 5">DSM 6139</strain>
    </source>
</reference>
<keyword evidence="4" id="KW-0326">Glycosidase</keyword>
<evidence type="ECO:0000256" key="1">
    <source>
        <dbReference type="ARBA" id="ARBA00008061"/>
    </source>
</evidence>
<dbReference type="Gene3D" id="2.60.40.1180">
    <property type="entry name" value="Golgi alpha-mannosidase II"/>
    <property type="match status" value="1"/>
</dbReference>
<feature type="domain" description="Glycosyl hydrolase family 13 catalytic" evidence="3">
    <location>
        <begin position="177"/>
        <end position="546"/>
    </location>
</feature>
<feature type="transmembrane region" description="Helical" evidence="2">
    <location>
        <begin position="673"/>
        <end position="691"/>
    </location>
</feature>
<dbReference type="InterPro" id="IPR017853">
    <property type="entry name" value="GH"/>
</dbReference>
<keyword evidence="5" id="KW-1185">Reference proteome</keyword>
<comment type="caution">
    <text evidence="4">The sequence shown here is derived from an EMBL/GenBank/DDBJ whole genome shotgun (WGS) entry which is preliminary data.</text>
</comment>
<dbReference type="InterPro" id="IPR011840">
    <property type="entry name" value="PulA_typeI"/>
</dbReference>
<evidence type="ECO:0000259" key="3">
    <source>
        <dbReference type="SMART" id="SM00642"/>
    </source>
</evidence>
<dbReference type="NCBIfam" id="TIGR02104">
    <property type="entry name" value="pulA_typeI"/>
    <property type="match status" value="1"/>
</dbReference>
<dbReference type="GO" id="GO:0051060">
    <property type="term" value="F:pullulanase activity"/>
    <property type="evidence" value="ECO:0007669"/>
    <property type="project" value="UniProtKB-EC"/>
</dbReference>
<dbReference type="InterPro" id="IPR013783">
    <property type="entry name" value="Ig-like_fold"/>
</dbReference>
<evidence type="ECO:0000313" key="5">
    <source>
        <dbReference type="Proteomes" id="UP001519271"/>
    </source>
</evidence>
<dbReference type="Gene3D" id="3.20.20.80">
    <property type="entry name" value="Glycosidases"/>
    <property type="match status" value="1"/>
</dbReference>
<dbReference type="PANTHER" id="PTHR43002">
    <property type="entry name" value="GLYCOGEN DEBRANCHING ENZYME"/>
    <property type="match status" value="1"/>
</dbReference>
<keyword evidence="2" id="KW-1133">Transmembrane helix</keyword>
<dbReference type="InterPro" id="IPR004193">
    <property type="entry name" value="Glyco_hydro_13_N"/>
</dbReference>
<keyword evidence="4" id="KW-0378">Hydrolase</keyword>
<gene>
    <name evidence="4" type="ORF">J2Z34_000860</name>
</gene>
<dbReference type="InterPro" id="IPR013780">
    <property type="entry name" value="Glyco_hydro_b"/>
</dbReference>
<dbReference type="InterPro" id="IPR014756">
    <property type="entry name" value="Ig_E-set"/>
</dbReference>
<dbReference type="SUPFAM" id="SSF51445">
    <property type="entry name" value="(Trans)glycosidases"/>
    <property type="match status" value="1"/>
</dbReference>
<dbReference type="CDD" id="cd02860">
    <property type="entry name" value="E_set_Pullulanase"/>
    <property type="match status" value="1"/>
</dbReference>
<dbReference type="SUPFAM" id="SSF81296">
    <property type="entry name" value="E set domains"/>
    <property type="match status" value="1"/>
</dbReference>
<dbReference type="Pfam" id="PF02922">
    <property type="entry name" value="CBM_48"/>
    <property type="match status" value="1"/>
</dbReference>
<dbReference type="Proteomes" id="UP001519271">
    <property type="component" value="Unassembled WGS sequence"/>
</dbReference>
<dbReference type="CDD" id="cd11341">
    <property type="entry name" value="AmyAc_Pullulanase_LD-like"/>
    <property type="match status" value="1"/>
</dbReference>
<organism evidence="4 5">
    <name type="scientific">Youngiibacter multivorans</name>
    <dbReference type="NCBI Taxonomy" id="937251"/>
    <lineage>
        <taxon>Bacteria</taxon>
        <taxon>Bacillati</taxon>
        <taxon>Bacillota</taxon>
        <taxon>Clostridia</taxon>
        <taxon>Eubacteriales</taxon>
        <taxon>Clostridiaceae</taxon>
        <taxon>Youngiibacter</taxon>
    </lineage>
</organism>
<dbReference type="EC" id="3.2.1.41" evidence="4"/>
<accession>A0ABS4G1G7</accession>
<dbReference type="InterPro" id="IPR006047">
    <property type="entry name" value="GH13_cat_dom"/>
</dbReference>
<evidence type="ECO:0000256" key="2">
    <source>
        <dbReference type="SAM" id="Phobius"/>
    </source>
</evidence>
<dbReference type="SMART" id="SM00642">
    <property type="entry name" value="Aamy"/>
    <property type="match status" value="1"/>
</dbReference>
<dbReference type="Gene3D" id="2.60.40.10">
    <property type="entry name" value="Immunoglobulins"/>
    <property type="match status" value="1"/>
</dbReference>
<protein>
    <submittedName>
        <fullName evidence="4">Pullulanase</fullName>
        <ecNumber evidence="4">3.2.1.41</ecNumber>
    </submittedName>
</protein>
<dbReference type="RefSeq" id="WP_209458623.1">
    <property type="nucleotide sequence ID" value="NZ_JAGGKC010000005.1"/>
</dbReference>
<sequence length="695" mass="77486">MTFSEMQKAYDSRKFRESNTYEGDDLGVRIISGKTYFRLWSPFADSVQLKLYKSQKGGSPFRTVEMARSTHGTWLSVITGDLSGTCYTFDVNFSGHSHETADPYARAAGINGNRSMVIRLEDTDPPGFREHKKPEATDPVNSIIYEVHVRDLSVSPSSGIRNKGLFLGFTESGTRNPHGFATGIDHIRELGATHVQLLPIFDFFTVDEEKGGYNWGYDPYNYNVPEGSYSTDPFDGMSRIRELKEAIMAMHKKGLKVIMDVVYNHTGITEGSWLNLSVPYYYHRTKGLEFSDASACGNETASERPMARKYIIDSVLYWLDEYKLDGFRFDLMGIHDIETMSLIEEKVHEKDPSALIYGEGWTAKDSPLPEDHRMVKKNIIRTKRIGAFNDDLRDAIRGHVFKAKSKGFVAGATGSEEALKFGIAGAVSHPQVDMGDLLYSSAPWAGSPEQSINYCAAHDNHTLYDKLRISGGSNEEHLRDMSRLSDAIVLTSQGIPFLHAGSEFLRTKNGDENSYKSGDVVNMLDWNLKTKNIDIFHYYKGLAELRKSRKALRLGTAEDIRKNLVFYGKGKGSSLRIRENNVVAYIVSSEAPEKKGSLLVAFNGSRHDVILGIPDGSWSILVDKEKAGTLPIGIAEGGSCVLKGTSALVLEANGDFELKADYRDFHDSRNRKIILAAALLSAGLIALHGRFRKKR</sequence>
<dbReference type="Pfam" id="PF00128">
    <property type="entry name" value="Alpha-amylase"/>
    <property type="match status" value="1"/>
</dbReference>
<evidence type="ECO:0000313" key="4">
    <source>
        <dbReference type="EMBL" id="MBP1918388.1"/>
    </source>
</evidence>
<proteinExistence type="inferred from homology"/>
<keyword evidence="2" id="KW-0472">Membrane</keyword>
<name>A0ABS4G1G7_9CLOT</name>
<dbReference type="EMBL" id="JAGGKC010000005">
    <property type="protein sequence ID" value="MBP1918388.1"/>
    <property type="molecule type" value="Genomic_DNA"/>
</dbReference>
<comment type="similarity">
    <text evidence="1">Belongs to the glycosyl hydrolase 13 family.</text>
</comment>
<keyword evidence="2" id="KW-0812">Transmembrane</keyword>